<sequence>KMLDTTSRDTANSKFMFRLRLTFTKIFAWCRRGSANRQGIEFANNKLVIRFDFGNQGSRVYYCKLKKNC</sequence>
<accession>A0A2M7WZM1</accession>
<comment type="caution">
    <text evidence="1">The sequence shown here is derived from an EMBL/GenBank/DDBJ whole genome shotgun (WGS) entry which is preliminary data.</text>
</comment>
<dbReference type="EMBL" id="PFWZ01000200">
    <property type="protein sequence ID" value="PJA39055.1"/>
    <property type="molecule type" value="Genomic_DNA"/>
</dbReference>
<proteinExistence type="predicted"/>
<protein>
    <submittedName>
        <fullName evidence="1">Uncharacterized protein</fullName>
    </submittedName>
</protein>
<reference evidence="2" key="1">
    <citation type="submission" date="2017-09" db="EMBL/GenBank/DDBJ databases">
        <title>Depth-based differentiation of microbial function through sediment-hosted aquifers and enrichment of novel symbionts in the deep terrestrial subsurface.</title>
        <authorList>
            <person name="Probst A.J."/>
            <person name="Ladd B."/>
            <person name="Jarett J.K."/>
            <person name="Geller-Mcgrath D.E."/>
            <person name="Sieber C.M.K."/>
            <person name="Emerson J.B."/>
            <person name="Anantharaman K."/>
            <person name="Thomas B.C."/>
            <person name="Malmstrom R."/>
            <person name="Stieglmeier M."/>
            <person name="Klingl A."/>
            <person name="Woyke T."/>
            <person name="Ryan C.M."/>
            <person name="Banfield J.F."/>
        </authorList>
    </citation>
    <scope>NUCLEOTIDE SEQUENCE [LARGE SCALE GENOMIC DNA]</scope>
</reference>
<name>A0A2M7WZM1_UNCKA</name>
<dbReference type="AlphaFoldDB" id="A0A2M7WZM1"/>
<evidence type="ECO:0000313" key="1">
    <source>
        <dbReference type="EMBL" id="PJA39055.1"/>
    </source>
</evidence>
<gene>
    <name evidence="1" type="ORF">CO179_05960</name>
</gene>
<organism evidence="1 2">
    <name type="scientific">candidate division WWE3 bacterium CG_4_9_14_3_um_filter_39_7</name>
    <dbReference type="NCBI Taxonomy" id="1975080"/>
    <lineage>
        <taxon>Bacteria</taxon>
        <taxon>Katanobacteria</taxon>
    </lineage>
</organism>
<evidence type="ECO:0000313" key="2">
    <source>
        <dbReference type="Proteomes" id="UP000231195"/>
    </source>
</evidence>
<feature type="non-terminal residue" evidence="1">
    <location>
        <position position="1"/>
    </location>
</feature>
<dbReference type="Proteomes" id="UP000231195">
    <property type="component" value="Unassembled WGS sequence"/>
</dbReference>